<organism evidence="12 13">
    <name type="scientific">Cinnamomum micranthum f. kanehirae</name>
    <dbReference type="NCBI Taxonomy" id="337451"/>
    <lineage>
        <taxon>Eukaryota</taxon>
        <taxon>Viridiplantae</taxon>
        <taxon>Streptophyta</taxon>
        <taxon>Embryophyta</taxon>
        <taxon>Tracheophyta</taxon>
        <taxon>Spermatophyta</taxon>
        <taxon>Magnoliopsida</taxon>
        <taxon>Magnoliidae</taxon>
        <taxon>Laurales</taxon>
        <taxon>Lauraceae</taxon>
        <taxon>Cinnamomum</taxon>
    </lineage>
</organism>
<evidence type="ECO:0000256" key="4">
    <source>
        <dbReference type="ARBA" id="ARBA00022525"/>
    </source>
</evidence>
<accession>A0A443NC68</accession>
<evidence type="ECO:0000313" key="12">
    <source>
        <dbReference type="EMBL" id="RWR76112.1"/>
    </source>
</evidence>
<feature type="signal peptide" evidence="7">
    <location>
        <begin position="1"/>
        <end position="24"/>
    </location>
</feature>
<dbReference type="Gene3D" id="3.60.21.10">
    <property type="match status" value="1"/>
</dbReference>
<dbReference type="Pfam" id="PF16656">
    <property type="entry name" value="Pur_ac_phosph_N"/>
    <property type="match status" value="1"/>
</dbReference>
<dbReference type="Pfam" id="PF00149">
    <property type="entry name" value="Metallophos"/>
    <property type="match status" value="1"/>
</dbReference>
<dbReference type="Proteomes" id="UP000283530">
    <property type="component" value="Unassembled WGS sequence"/>
</dbReference>
<dbReference type="Pfam" id="PF17808">
    <property type="entry name" value="fn3_PAP"/>
    <property type="match status" value="1"/>
</dbReference>
<dbReference type="InterPro" id="IPR004843">
    <property type="entry name" value="Calcineurin-like_PHP"/>
</dbReference>
<evidence type="ECO:0000256" key="3">
    <source>
        <dbReference type="ARBA" id="ARBA00011738"/>
    </source>
</evidence>
<sequence length="626" mass="69849">MKECNLSWVFLISFLFLFFDPSSSHLLNSTAEYHHGHTAISDFRVINRRELDDCPDLNPYLEVNISSNSALSNEEYVTVTVSGVLLPAESDWIGMISPSHSDVSNCPQNAWLYLQTGDTSTLPLLCHYPVKGQYMTTDPAYLKCEKKECKKYVKGVCVVTTCSGSLTFHVINIRTDIEFVYFAGGFQTPCILKRSSPVSFANPQMPLYGHLSSVDSTGKSMKLTWVSGDNKTQQVQYAGGKSGTSMVTTFTQDDMCGSKLLPSPAMDFGWHDPGYIHSAVMTDLEPSSTYSYRYGSGSVGWSEQINFKTPPAGGSDELRFLAFGDMGKAPRDPSAEHYIQPGSLLVMKAMAAEVASGNVDSIFHIGDISYATGFLVEWDYFLHLINPVASQVSYMTAIGNHERDYLGSGSVYITPDSGGECGIAYETYFPMPTQGKDKPWYSIEQASVHFTVISTEHDWNEGSEQYKWIQKDLGSVDRAKTPWVIFAGHRPMYSSMKGGLLPVDPDFVKEVEPLLLNNKVDLVLFGHVHNYERTCAVYQSDCKAMPTKDKDGFDTYDNSNYSAPIQAVIGMAGFTLDEFSNNVDNWSLVRVTEFGYVRFHATRQEISVEFVKSDTRQIKDRFRITK</sequence>
<reference evidence="12 13" key="1">
    <citation type="journal article" date="2019" name="Nat. Plants">
        <title>Stout camphor tree genome fills gaps in understanding of flowering plant genome evolution.</title>
        <authorList>
            <person name="Chaw S.M."/>
            <person name="Liu Y.C."/>
            <person name="Wu Y.W."/>
            <person name="Wang H.Y."/>
            <person name="Lin C.I."/>
            <person name="Wu C.S."/>
            <person name="Ke H.M."/>
            <person name="Chang L.Y."/>
            <person name="Hsu C.Y."/>
            <person name="Yang H.T."/>
            <person name="Sudianto E."/>
            <person name="Hsu M.H."/>
            <person name="Wu K.P."/>
            <person name="Wang L.N."/>
            <person name="Leebens-Mack J.H."/>
            <person name="Tsai I.J."/>
        </authorList>
    </citation>
    <scope>NUCLEOTIDE SEQUENCE [LARGE SCALE GENOMIC DNA]</scope>
    <source>
        <strain evidence="13">cv. Chaw 1501</strain>
        <tissue evidence="12">Young leaves</tissue>
    </source>
</reference>
<dbReference type="EMBL" id="QPKB01000002">
    <property type="protein sequence ID" value="RWR76112.1"/>
    <property type="molecule type" value="Genomic_DNA"/>
</dbReference>
<dbReference type="Pfam" id="PF14008">
    <property type="entry name" value="Metallophos_C"/>
    <property type="match status" value="1"/>
</dbReference>
<dbReference type="SUPFAM" id="SSF49363">
    <property type="entry name" value="Purple acid phosphatase, N-terminal domain"/>
    <property type="match status" value="1"/>
</dbReference>
<evidence type="ECO:0000256" key="6">
    <source>
        <dbReference type="ARBA" id="ARBA00023180"/>
    </source>
</evidence>
<dbReference type="GO" id="GO:0046872">
    <property type="term" value="F:metal ion binding"/>
    <property type="evidence" value="ECO:0007669"/>
    <property type="project" value="InterPro"/>
</dbReference>
<gene>
    <name evidence="12" type="ORF">CKAN_00452700</name>
</gene>
<evidence type="ECO:0000256" key="2">
    <source>
        <dbReference type="ARBA" id="ARBA00008723"/>
    </source>
</evidence>
<evidence type="ECO:0000259" key="11">
    <source>
        <dbReference type="Pfam" id="PF17808"/>
    </source>
</evidence>
<keyword evidence="13" id="KW-1185">Reference proteome</keyword>
<evidence type="ECO:0000259" key="8">
    <source>
        <dbReference type="Pfam" id="PF00149"/>
    </source>
</evidence>
<dbReference type="CDD" id="cd00839">
    <property type="entry name" value="MPP_PAPs"/>
    <property type="match status" value="1"/>
</dbReference>
<dbReference type="AlphaFoldDB" id="A0A443NC68"/>
<comment type="catalytic activity">
    <reaction evidence="7">
        <text>a phosphate monoester + H2O = an alcohol + phosphate</text>
        <dbReference type="Rhea" id="RHEA:15017"/>
        <dbReference type="ChEBI" id="CHEBI:15377"/>
        <dbReference type="ChEBI" id="CHEBI:30879"/>
        <dbReference type="ChEBI" id="CHEBI:43474"/>
        <dbReference type="ChEBI" id="CHEBI:67140"/>
        <dbReference type="EC" id="3.1.3.2"/>
    </reaction>
</comment>
<dbReference type="InterPro" id="IPR008963">
    <property type="entry name" value="Purple_acid_Pase-like_N"/>
</dbReference>
<dbReference type="InterPro" id="IPR015914">
    <property type="entry name" value="PAPs_N"/>
</dbReference>
<dbReference type="STRING" id="337451.A0A443NC68"/>
<keyword evidence="5 7" id="KW-0732">Signal</keyword>
<dbReference type="InterPro" id="IPR041792">
    <property type="entry name" value="MPP_PAP"/>
</dbReference>
<comment type="caution">
    <text evidence="12">The sequence shown here is derived from an EMBL/GenBank/DDBJ whole genome shotgun (WGS) entry which is preliminary data.</text>
</comment>
<keyword evidence="7" id="KW-0378">Hydrolase</keyword>
<dbReference type="GO" id="GO:0003993">
    <property type="term" value="F:acid phosphatase activity"/>
    <property type="evidence" value="ECO:0007669"/>
    <property type="project" value="UniProtKB-EC"/>
</dbReference>
<dbReference type="SUPFAM" id="SSF56300">
    <property type="entry name" value="Metallo-dependent phosphatases"/>
    <property type="match status" value="1"/>
</dbReference>
<keyword evidence="6" id="KW-0325">Glycoprotein</keyword>
<protein>
    <recommendedName>
        <fullName evidence="7">Purple acid phosphatase</fullName>
        <ecNumber evidence="7">3.1.3.2</ecNumber>
    </recommendedName>
</protein>
<dbReference type="OrthoDB" id="45007at2759"/>
<comment type="similarity">
    <text evidence="2 7">Belongs to the metallophosphoesterase superfamily. Purple acid phosphatase family.</text>
</comment>
<dbReference type="GO" id="GO:0005576">
    <property type="term" value="C:extracellular region"/>
    <property type="evidence" value="ECO:0007669"/>
    <property type="project" value="UniProtKB-SubCell"/>
</dbReference>
<feature type="domain" description="Purple acid phosphatase Fn3-like" evidence="11">
    <location>
        <begin position="71"/>
        <end position="202"/>
    </location>
</feature>
<name>A0A443NC68_9MAGN</name>
<dbReference type="InterPro" id="IPR029052">
    <property type="entry name" value="Metallo-depent_PP-like"/>
</dbReference>
<dbReference type="PANTHER" id="PTHR45778">
    <property type="entry name" value="PURPLE ACID PHOSPHATASE-RELATED"/>
    <property type="match status" value="1"/>
</dbReference>
<feature type="domain" description="Calcineurin-like phosphoesterase" evidence="8">
    <location>
        <begin position="318"/>
        <end position="531"/>
    </location>
</feature>
<dbReference type="InterPro" id="IPR025733">
    <property type="entry name" value="PAPs_C"/>
</dbReference>
<comment type="subunit">
    <text evidence="3">Homodimer.</text>
</comment>
<dbReference type="InterPro" id="IPR040974">
    <property type="entry name" value="Fn3_PAP"/>
</dbReference>
<evidence type="ECO:0000256" key="5">
    <source>
        <dbReference type="ARBA" id="ARBA00022729"/>
    </source>
</evidence>
<evidence type="ECO:0000259" key="9">
    <source>
        <dbReference type="Pfam" id="PF14008"/>
    </source>
</evidence>
<dbReference type="EC" id="3.1.3.2" evidence="7"/>
<dbReference type="PANTHER" id="PTHR45778:SF3">
    <property type="entry name" value="PURPLE ACID PHOSPHATASE"/>
    <property type="match status" value="1"/>
</dbReference>
<keyword evidence="4" id="KW-0964">Secreted</keyword>
<evidence type="ECO:0000256" key="7">
    <source>
        <dbReference type="RuleBase" id="RU361203"/>
    </source>
</evidence>
<comment type="subcellular location">
    <subcellularLocation>
        <location evidence="1">Secreted</location>
    </subcellularLocation>
</comment>
<evidence type="ECO:0000259" key="10">
    <source>
        <dbReference type="Pfam" id="PF16656"/>
    </source>
</evidence>
<proteinExistence type="inferred from homology"/>
<feature type="chain" id="PRO_5018821731" description="Purple acid phosphatase" evidence="7">
    <location>
        <begin position="25"/>
        <end position="626"/>
    </location>
</feature>
<evidence type="ECO:0000313" key="13">
    <source>
        <dbReference type="Proteomes" id="UP000283530"/>
    </source>
</evidence>
<feature type="domain" description="Purple acid phosphatase C-terminal" evidence="9">
    <location>
        <begin position="563"/>
        <end position="620"/>
    </location>
</feature>
<feature type="domain" description="Purple acid phosphatase N-terminal" evidence="10">
    <location>
        <begin position="208"/>
        <end position="309"/>
    </location>
</feature>
<dbReference type="Gene3D" id="2.60.40.380">
    <property type="entry name" value="Purple acid phosphatase-like, N-terminal"/>
    <property type="match status" value="1"/>
</dbReference>
<evidence type="ECO:0000256" key="1">
    <source>
        <dbReference type="ARBA" id="ARBA00004613"/>
    </source>
</evidence>